<dbReference type="Pfam" id="PF00338">
    <property type="entry name" value="Ribosomal_S10"/>
    <property type="match status" value="1"/>
</dbReference>
<name>A0A1N6LXR5_BABMR</name>
<gene>
    <name evidence="5" type="ORF">BmR1_04g06515</name>
</gene>
<dbReference type="InterPro" id="IPR001848">
    <property type="entry name" value="Ribosomal_uS10"/>
</dbReference>
<evidence type="ECO:0000256" key="3">
    <source>
        <dbReference type="ARBA" id="ARBA00023274"/>
    </source>
</evidence>
<dbReference type="KEGG" id="bmic:BmR1_04g06515"/>
<dbReference type="SUPFAM" id="SSF54999">
    <property type="entry name" value="Ribosomal protein S10"/>
    <property type="match status" value="1"/>
</dbReference>
<reference evidence="5 6" key="3">
    <citation type="journal article" date="2016" name="Sci. Rep.">
        <title>Genome-wide diversity and gene expression profiling of Babesia microti isolates identify polymorphic genes that mediate host-pathogen interactions.</title>
        <authorList>
            <person name="Silva J.C."/>
            <person name="Cornillot E."/>
            <person name="McCracken C."/>
            <person name="Usmani-Brown S."/>
            <person name="Dwivedi A."/>
            <person name="Ifeonu O.O."/>
            <person name="Crabtree J."/>
            <person name="Gotia H.T."/>
            <person name="Virji A.Z."/>
            <person name="Reynes C."/>
            <person name="Colinge J."/>
            <person name="Kumar V."/>
            <person name="Lawres L."/>
            <person name="Pazzi J.E."/>
            <person name="Pablo J.V."/>
            <person name="Hung C."/>
            <person name="Brancato J."/>
            <person name="Kumari P."/>
            <person name="Orvis J."/>
            <person name="Tretina K."/>
            <person name="Chibucos M."/>
            <person name="Ott S."/>
            <person name="Sadzewicz L."/>
            <person name="Sengamalay N."/>
            <person name="Shetty A.C."/>
            <person name="Su Q."/>
            <person name="Tallon L."/>
            <person name="Fraser C.M."/>
            <person name="Frutos R."/>
            <person name="Molina D.M."/>
            <person name="Krause P.J."/>
            <person name="Ben Mamoun C."/>
        </authorList>
    </citation>
    <scope>NUCLEOTIDE SEQUENCE [LARGE SCALE GENOMIC DNA]</scope>
    <source>
        <strain evidence="5 6">RI</strain>
    </source>
</reference>
<sequence>MYVLCNVFFVLSTSIANFQIKHLSTLFFITSNYANYELLNSSNRIDLNYRSEYGENLKLDQTNNFTTLKAFKTPWFTRESAENDVSNEIDDKSVAVPAEKYIKNRTLRDAWIAMRNKHTSDQQKRLLSSWVGTTSSTPNGSGRLATDEFESTRAINEIEANSANLEEYYLNREYERHWHFGAEVPDHQIEKLDNSKFKLKTWPQNTYLRIKLLCAYRKYINLAVHRIRNAIQDTKSLKLTSVKTIPKKVNRFLIICSPTIDKRSKDHYEIEQHTRVLDIYPQDGIDTSKIEFSKLLLIPMPVQVKYESWFQEINGPTKSEFIHQQYIKKWISKYYIYNRDKKSKIEIINQLLEPENKEFMPLRWPNTFYSLYKIPLPQLEGMLKRVQKRRDLIRQYDIFNIQRPNIKPLPEVPDSRELKLNVVQIDD</sequence>
<dbReference type="GO" id="GO:0005840">
    <property type="term" value="C:ribosome"/>
    <property type="evidence" value="ECO:0007669"/>
    <property type="project" value="UniProtKB-KW"/>
</dbReference>
<proteinExistence type="inferred from homology"/>
<reference evidence="5 6" key="2">
    <citation type="journal article" date="2013" name="PLoS ONE">
        <title>Whole genome mapping and re-organization of the nuclear and mitochondrial genomes of Babesia microti isolates.</title>
        <authorList>
            <person name="Cornillot E."/>
            <person name="Dassouli A."/>
            <person name="Garg A."/>
            <person name="Pachikara N."/>
            <person name="Randazzo S."/>
            <person name="Depoix D."/>
            <person name="Carcy B."/>
            <person name="Delbecq S."/>
            <person name="Frutos R."/>
            <person name="Silva J.C."/>
            <person name="Sutton R."/>
            <person name="Krause P.J."/>
            <person name="Mamoun C.B."/>
        </authorList>
    </citation>
    <scope>NUCLEOTIDE SEQUENCE [LARGE SCALE GENOMIC DNA]</scope>
    <source>
        <strain evidence="5 6">RI</strain>
    </source>
</reference>
<keyword evidence="3" id="KW-0687">Ribonucleoprotein</keyword>
<dbReference type="RefSeq" id="XP_021337738.1">
    <property type="nucleotide sequence ID" value="XM_021482517.1"/>
</dbReference>
<dbReference type="GO" id="GO:1990904">
    <property type="term" value="C:ribonucleoprotein complex"/>
    <property type="evidence" value="ECO:0007669"/>
    <property type="project" value="UniProtKB-KW"/>
</dbReference>
<comment type="similarity">
    <text evidence="1">Belongs to the universal ribosomal protein uS10 family.</text>
</comment>
<keyword evidence="6" id="KW-1185">Reference proteome</keyword>
<dbReference type="PANTHER" id="PTHR11700">
    <property type="entry name" value="30S RIBOSOMAL PROTEIN S10 FAMILY MEMBER"/>
    <property type="match status" value="1"/>
</dbReference>
<dbReference type="GeneID" id="24425948"/>
<dbReference type="GO" id="GO:0006412">
    <property type="term" value="P:translation"/>
    <property type="evidence" value="ECO:0007669"/>
    <property type="project" value="InterPro"/>
</dbReference>
<protein>
    <submittedName>
        <fullName evidence="5">Apicoplast ribosomal protein S10, putative</fullName>
    </submittedName>
</protein>
<dbReference type="VEuPathDB" id="PiroplasmaDB:BmR1_04g06515"/>
<accession>A0A1N6LXR5</accession>
<dbReference type="AlphaFoldDB" id="A0A1N6LXR5"/>
<dbReference type="EMBL" id="LN871599">
    <property type="protein sequence ID" value="SIO73665.1"/>
    <property type="molecule type" value="Genomic_DNA"/>
</dbReference>
<organism evidence="5 6">
    <name type="scientific">Babesia microti (strain RI)</name>
    <dbReference type="NCBI Taxonomy" id="1133968"/>
    <lineage>
        <taxon>Eukaryota</taxon>
        <taxon>Sar</taxon>
        <taxon>Alveolata</taxon>
        <taxon>Apicomplexa</taxon>
        <taxon>Aconoidasida</taxon>
        <taxon>Piroplasmida</taxon>
        <taxon>Babesiidae</taxon>
        <taxon>Babesia</taxon>
    </lineage>
</organism>
<keyword evidence="2 5" id="KW-0689">Ribosomal protein</keyword>
<feature type="domain" description="Small ribosomal subunit protein uS10" evidence="4">
    <location>
        <begin position="209"/>
        <end position="286"/>
    </location>
</feature>
<dbReference type="Gene3D" id="3.30.70.600">
    <property type="entry name" value="Ribosomal protein S10 domain"/>
    <property type="match status" value="1"/>
</dbReference>
<evidence type="ECO:0000313" key="5">
    <source>
        <dbReference type="EMBL" id="SIO73665.1"/>
    </source>
</evidence>
<reference evidence="5 6" key="1">
    <citation type="journal article" date="2012" name="Nucleic Acids Res.">
        <title>Sequencing of the smallest Apicomplexan genome from the human pathogen Babesia microti.</title>
        <authorList>
            <person name="Cornillot E."/>
            <person name="Hadj-Kaddour K."/>
            <person name="Dassouli A."/>
            <person name="Noel B."/>
            <person name="Ranwez V."/>
            <person name="Vacherie B."/>
            <person name="Augagneur Y."/>
            <person name="Bres V."/>
            <person name="Duclos A."/>
            <person name="Randazzo S."/>
            <person name="Carcy B."/>
            <person name="Debierre-Grockiego F."/>
            <person name="Delbecq S."/>
            <person name="Moubri-Menage K."/>
            <person name="Shams-Eldin H."/>
            <person name="Usmani-Brown S."/>
            <person name="Bringaud F."/>
            <person name="Wincker P."/>
            <person name="Vivares C.P."/>
            <person name="Schwarz R.T."/>
            <person name="Schetters T.P."/>
            <person name="Krause P.J."/>
            <person name="Gorenflot A."/>
            <person name="Berry V."/>
            <person name="Barbe V."/>
            <person name="Ben Mamoun C."/>
        </authorList>
    </citation>
    <scope>NUCLEOTIDE SEQUENCE [LARGE SCALE GENOMIC DNA]</scope>
    <source>
        <strain evidence="5 6">RI</strain>
    </source>
</reference>
<evidence type="ECO:0000256" key="1">
    <source>
        <dbReference type="ARBA" id="ARBA00007102"/>
    </source>
</evidence>
<evidence type="ECO:0000313" key="6">
    <source>
        <dbReference type="Proteomes" id="UP000002899"/>
    </source>
</evidence>
<dbReference type="HAMAP" id="MF_00508">
    <property type="entry name" value="Ribosomal_uS10"/>
    <property type="match status" value="1"/>
</dbReference>
<evidence type="ECO:0000256" key="2">
    <source>
        <dbReference type="ARBA" id="ARBA00022980"/>
    </source>
</evidence>
<dbReference type="Proteomes" id="UP000002899">
    <property type="component" value="Chromosome IV"/>
</dbReference>
<dbReference type="GO" id="GO:0003735">
    <property type="term" value="F:structural constituent of ribosome"/>
    <property type="evidence" value="ECO:0007669"/>
    <property type="project" value="InterPro"/>
</dbReference>
<dbReference type="InterPro" id="IPR036838">
    <property type="entry name" value="Ribosomal_uS10_dom_sf"/>
</dbReference>
<dbReference type="InterPro" id="IPR027486">
    <property type="entry name" value="Ribosomal_uS10_dom"/>
</dbReference>
<evidence type="ECO:0000259" key="4">
    <source>
        <dbReference type="Pfam" id="PF00338"/>
    </source>
</evidence>